<organism evidence="5 6">
    <name type="scientific">Tibeticola sediminis</name>
    <dbReference type="NCBI Taxonomy" id="1917811"/>
    <lineage>
        <taxon>Bacteria</taxon>
        <taxon>Pseudomonadati</taxon>
        <taxon>Pseudomonadota</taxon>
        <taxon>Betaproteobacteria</taxon>
        <taxon>Burkholderiales</taxon>
        <taxon>Comamonadaceae</taxon>
        <taxon>Tibeticola</taxon>
    </lineage>
</organism>
<dbReference type="Gene3D" id="3.40.190.10">
    <property type="entry name" value="Periplasmic binding protein-like II"/>
    <property type="match status" value="2"/>
</dbReference>
<dbReference type="Proteomes" id="UP000272193">
    <property type="component" value="Unassembled WGS sequence"/>
</dbReference>
<dbReference type="SUPFAM" id="SSF53850">
    <property type="entry name" value="Periplasmic binding protein-like II"/>
    <property type="match status" value="1"/>
</dbReference>
<keyword evidence="3" id="KW-0408">Iron</keyword>
<accession>A0A3N4US82</accession>
<dbReference type="OrthoDB" id="9769567at2"/>
<dbReference type="PANTHER" id="PTHR30006">
    <property type="entry name" value="THIAMINE-BINDING PERIPLASMIC PROTEIN-RELATED"/>
    <property type="match status" value="1"/>
</dbReference>
<evidence type="ECO:0000256" key="4">
    <source>
        <dbReference type="SAM" id="SignalP"/>
    </source>
</evidence>
<evidence type="ECO:0000313" key="5">
    <source>
        <dbReference type="EMBL" id="RPE72918.1"/>
    </source>
</evidence>
<comment type="caution">
    <text evidence="5">The sequence shown here is derived from an EMBL/GenBank/DDBJ whole genome shotgun (WGS) entry which is preliminary data.</text>
</comment>
<dbReference type="Pfam" id="PF13343">
    <property type="entry name" value="SBP_bac_6"/>
    <property type="match status" value="1"/>
</dbReference>
<dbReference type="InterPro" id="IPR026045">
    <property type="entry name" value="Ferric-bd"/>
</dbReference>
<sequence>MRRWFTTAALLLAAAAGQAQANEVVVYSARNEQLIKPLFDAYTRKSGTTVKFITDNEGALLARLKAEGDKTPADVLMTVDAGNLWLAATEGVLRPTPSPALRAAIPAHLRDPQDLWFGLSVRARTLVYNTRRVKPQDLSTYEDLADPKWKGRLCLRTSKKVYNQSLVATLIKAHGEERTEAIVRGWVANLAAPPFADDTKAMEAVAAGQCDVTIVNTYYFGRLLAKQPELPLAIFWPNQAPGLAYEGVHVNVSGAGVTRHAPHPQEAQRLIEWLASPEAQNLYADQNLEYPANPAVRPAPAVAAWGTFKPNTINVAEAGRLQARAVMLMDRAGYK</sequence>
<dbReference type="AlphaFoldDB" id="A0A3N4US82"/>
<keyword evidence="3" id="KW-0479">Metal-binding</keyword>
<keyword evidence="6" id="KW-1185">Reference proteome</keyword>
<protein>
    <submittedName>
        <fullName evidence="5">Iron(III) transport system substrate-binding protein</fullName>
    </submittedName>
</protein>
<name>A0A3N4US82_9BURK</name>
<feature type="binding site" evidence="3">
    <location>
        <position position="219"/>
    </location>
    <ligand>
        <name>Fe cation</name>
        <dbReference type="ChEBI" id="CHEBI:24875"/>
    </ligand>
</feature>
<keyword evidence="2 4" id="KW-0732">Signal</keyword>
<gene>
    <name evidence="5" type="ORF">EDC62_0626</name>
</gene>
<dbReference type="RefSeq" id="WP_124220342.1">
    <property type="nucleotide sequence ID" value="NZ_RKQL01000001.1"/>
</dbReference>
<dbReference type="PANTHER" id="PTHR30006:SF15">
    <property type="entry name" value="IRON-UTILIZATION PERIPLASMIC PROTEIN"/>
    <property type="match status" value="1"/>
</dbReference>
<evidence type="ECO:0000256" key="3">
    <source>
        <dbReference type="PIRSR" id="PIRSR002825-1"/>
    </source>
</evidence>
<evidence type="ECO:0000256" key="1">
    <source>
        <dbReference type="ARBA" id="ARBA00008520"/>
    </source>
</evidence>
<feature type="binding site" evidence="3">
    <location>
        <position position="218"/>
    </location>
    <ligand>
        <name>Fe cation</name>
        <dbReference type="ChEBI" id="CHEBI:24875"/>
    </ligand>
</feature>
<feature type="chain" id="PRO_5018231660" evidence="4">
    <location>
        <begin position="22"/>
        <end position="335"/>
    </location>
</feature>
<dbReference type="EMBL" id="RKQL01000001">
    <property type="protein sequence ID" value="RPE72918.1"/>
    <property type="molecule type" value="Genomic_DNA"/>
</dbReference>
<dbReference type="PIRSF" id="PIRSF002825">
    <property type="entry name" value="CfbpA"/>
    <property type="match status" value="1"/>
</dbReference>
<evidence type="ECO:0000313" key="6">
    <source>
        <dbReference type="Proteomes" id="UP000272193"/>
    </source>
</evidence>
<dbReference type="GO" id="GO:0046872">
    <property type="term" value="F:metal ion binding"/>
    <property type="evidence" value="ECO:0007669"/>
    <property type="project" value="UniProtKB-KW"/>
</dbReference>
<comment type="similarity">
    <text evidence="1">Belongs to the bacterial solute-binding protein 1 family.</text>
</comment>
<evidence type="ECO:0000256" key="2">
    <source>
        <dbReference type="ARBA" id="ARBA00022729"/>
    </source>
</evidence>
<proteinExistence type="inferred from homology"/>
<reference evidence="5 6" key="1">
    <citation type="submission" date="2018-11" db="EMBL/GenBank/DDBJ databases">
        <title>Genomic Encyclopedia of Type Strains, Phase IV (KMG-IV): sequencing the most valuable type-strain genomes for metagenomic binning, comparative biology and taxonomic classification.</title>
        <authorList>
            <person name="Goeker M."/>
        </authorList>
    </citation>
    <scope>NUCLEOTIDE SEQUENCE [LARGE SCALE GENOMIC DNA]</scope>
    <source>
        <strain evidence="5 6">DSM 101684</strain>
    </source>
</reference>
<dbReference type="GO" id="GO:0030288">
    <property type="term" value="C:outer membrane-bounded periplasmic space"/>
    <property type="evidence" value="ECO:0007669"/>
    <property type="project" value="TreeGrafter"/>
</dbReference>
<feature type="signal peptide" evidence="4">
    <location>
        <begin position="1"/>
        <end position="21"/>
    </location>
</feature>